<dbReference type="CDD" id="cd16461">
    <property type="entry name" value="RING-H2_EL5-like"/>
    <property type="match status" value="1"/>
</dbReference>
<dbReference type="PANTHER" id="PTHR45798:SF70">
    <property type="entry name" value="E3 UBIQUITIN-PROTEIN LIGASE ATL45-RELATED"/>
    <property type="match status" value="1"/>
</dbReference>
<keyword evidence="1" id="KW-0479">Metal-binding</keyword>
<dbReference type="SMART" id="SM00184">
    <property type="entry name" value="RING"/>
    <property type="match status" value="1"/>
</dbReference>
<dbReference type="Gene3D" id="3.30.40.10">
    <property type="entry name" value="Zinc/RING finger domain, C3HC4 (zinc finger)"/>
    <property type="match status" value="1"/>
</dbReference>
<evidence type="ECO:0000256" key="5">
    <source>
        <dbReference type="SAM" id="Phobius"/>
    </source>
</evidence>
<dbReference type="InterPro" id="IPR052788">
    <property type="entry name" value="RING-type_E3_ligase_ATL"/>
</dbReference>
<name>A0A398AQ27_BRACM</name>
<keyword evidence="5" id="KW-1133">Transmembrane helix</keyword>
<proteinExistence type="predicted"/>
<reference evidence="7 8" key="1">
    <citation type="submission" date="2018-06" db="EMBL/GenBank/DDBJ databases">
        <title>WGS assembly of Brassica rapa FPsc.</title>
        <authorList>
            <person name="Bowman J."/>
            <person name="Kohchi T."/>
            <person name="Yamato K."/>
            <person name="Jenkins J."/>
            <person name="Shu S."/>
            <person name="Ishizaki K."/>
            <person name="Yamaoka S."/>
            <person name="Nishihama R."/>
            <person name="Nakamura Y."/>
            <person name="Berger F."/>
            <person name="Adam C."/>
            <person name="Aki S."/>
            <person name="Althoff F."/>
            <person name="Araki T."/>
            <person name="Arteaga-Vazquez M."/>
            <person name="Balasubrmanian S."/>
            <person name="Bauer D."/>
            <person name="Boehm C."/>
            <person name="Briginshaw L."/>
            <person name="Caballero-Perez J."/>
            <person name="Catarino B."/>
            <person name="Chen F."/>
            <person name="Chiyoda S."/>
            <person name="Chovatia M."/>
            <person name="Davies K."/>
            <person name="Delmans M."/>
            <person name="Demura T."/>
            <person name="Dierschke T."/>
            <person name="Dolan L."/>
            <person name="Dorantes-Acosta A."/>
            <person name="Eklund D."/>
            <person name="Florent S."/>
            <person name="Flores-Sandoval E."/>
            <person name="Fujiyama A."/>
            <person name="Fukuzawa H."/>
            <person name="Galik B."/>
            <person name="Grimanelli D."/>
            <person name="Grimwood J."/>
            <person name="Grossniklaus U."/>
            <person name="Hamada T."/>
            <person name="Haseloff J."/>
            <person name="Hetherington A."/>
            <person name="Higo A."/>
            <person name="Hirakawa Y."/>
            <person name="Hundley H."/>
            <person name="Ikeda Y."/>
            <person name="Inoue K."/>
            <person name="Inoue S."/>
            <person name="Ishida S."/>
            <person name="Jia Q."/>
            <person name="Kakita M."/>
            <person name="Kanazawa T."/>
            <person name="Kawai Y."/>
            <person name="Kawashima T."/>
            <person name="Kennedy M."/>
            <person name="Kinose K."/>
            <person name="Kinoshita T."/>
            <person name="Kohara Y."/>
            <person name="Koide E."/>
            <person name="Komatsu K."/>
            <person name="Kopischke S."/>
            <person name="Kubo M."/>
            <person name="Kyozuka J."/>
            <person name="Lagercrantz U."/>
            <person name="Lin S."/>
            <person name="Lindquist E."/>
            <person name="Lipzen A."/>
            <person name="Lu C."/>
            <person name="Luna E."/>
            <person name="Martienssen R."/>
            <person name="Minamino N."/>
            <person name="Mizutani M."/>
            <person name="Mizutani M."/>
            <person name="Mochizuki N."/>
            <person name="Monte I."/>
            <person name="Mosher R."/>
            <person name="Nagasaki H."/>
            <person name="Nakagami H."/>
            <person name="Naramoto S."/>
            <person name="Nishitani K."/>
            <person name="Ohtani M."/>
            <person name="Okamoto T."/>
            <person name="Okumura M."/>
            <person name="Phillips J."/>
            <person name="Pollak B."/>
            <person name="Reinders A."/>
            <person name="Roevekamp M."/>
            <person name="Sano R."/>
            <person name="Sawa S."/>
            <person name="Schmid M."/>
            <person name="Shirakawa M."/>
            <person name="Solano R."/>
            <person name="Spunde A."/>
            <person name="Suetsugu N."/>
            <person name="Sugano S."/>
            <person name="Sugiyama A."/>
            <person name="Sun R."/>
            <person name="Suzuki Y."/>
            <person name="Takenaka M."/>
            <person name="Takezawa D."/>
            <person name="Tomogane H."/>
            <person name="Tsuzuki M."/>
            <person name="Ueda T."/>
            <person name="Umeda M."/>
            <person name="Ward J."/>
            <person name="Watanabe Y."/>
            <person name="Yazaki K."/>
            <person name="Yokoyama R."/>
            <person name="Yoshitake Y."/>
            <person name="Yotsui I."/>
            <person name="Zachgo S."/>
            <person name="Schmutz J."/>
        </authorList>
    </citation>
    <scope>NUCLEOTIDE SEQUENCE [LARGE SCALE GENOMIC DNA]</scope>
    <source>
        <strain evidence="8">cv. B-3</strain>
    </source>
</reference>
<keyword evidence="5" id="KW-0472">Membrane</keyword>
<feature type="domain" description="RING-type" evidence="6">
    <location>
        <begin position="106"/>
        <end position="148"/>
    </location>
</feature>
<dbReference type="GO" id="GO:0008270">
    <property type="term" value="F:zinc ion binding"/>
    <property type="evidence" value="ECO:0007669"/>
    <property type="project" value="UniProtKB-KW"/>
</dbReference>
<dbReference type="Pfam" id="PF13639">
    <property type="entry name" value="zf-RING_2"/>
    <property type="match status" value="1"/>
</dbReference>
<dbReference type="PROSITE" id="PS50089">
    <property type="entry name" value="ZF_RING_2"/>
    <property type="match status" value="1"/>
</dbReference>
<dbReference type="EMBL" id="CM010628">
    <property type="protein sequence ID" value="RID77366.1"/>
    <property type="molecule type" value="Genomic_DNA"/>
</dbReference>
<evidence type="ECO:0000313" key="8">
    <source>
        <dbReference type="Proteomes" id="UP000264353"/>
    </source>
</evidence>
<evidence type="ECO:0000256" key="1">
    <source>
        <dbReference type="ARBA" id="ARBA00022723"/>
    </source>
</evidence>
<evidence type="ECO:0000259" key="6">
    <source>
        <dbReference type="PROSITE" id="PS50089"/>
    </source>
</evidence>
<evidence type="ECO:0000256" key="4">
    <source>
        <dbReference type="PROSITE-ProRule" id="PRU00175"/>
    </source>
</evidence>
<gene>
    <name evidence="7" type="ORF">BRARA_A00287</name>
</gene>
<accession>A0A398AQ27</accession>
<protein>
    <recommendedName>
        <fullName evidence="6">RING-type domain-containing protein</fullName>
    </recommendedName>
</protein>
<dbReference type="InterPro" id="IPR001841">
    <property type="entry name" value="Znf_RING"/>
</dbReference>
<dbReference type="InterPro" id="IPR013083">
    <property type="entry name" value="Znf_RING/FYVE/PHD"/>
</dbReference>
<evidence type="ECO:0000256" key="3">
    <source>
        <dbReference type="ARBA" id="ARBA00022833"/>
    </source>
</evidence>
<dbReference type="Proteomes" id="UP000264353">
    <property type="component" value="Chromosome A1"/>
</dbReference>
<feature type="transmembrane region" description="Helical" evidence="5">
    <location>
        <begin position="27"/>
        <end position="48"/>
    </location>
</feature>
<organism evidence="7 8">
    <name type="scientific">Brassica campestris</name>
    <name type="common">Field mustard</name>
    <dbReference type="NCBI Taxonomy" id="3711"/>
    <lineage>
        <taxon>Eukaryota</taxon>
        <taxon>Viridiplantae</taxon>
        <taxon>Streptophyta</taxon>
        <taxon>Embryophyta</taxon>
        <taxon>Tracheophyta</taxon>
        <taxon>Spermatophyta</taxon>
        <taxon>Magnoliopsida</taxon>
        <taxon>eudicotyledons</taxon>
        <taxon>Gunneridae</taxon>
        <taxon>Pentapetalae</taxon>
        <taxon>rosids</taxon>
        <taxon>malvids</taxon>
        <taxon>Brassicales</taxon>
        <taxon>Brassicaceae</taxon>
        <taxon>Brassiceae</taxon>
        <taxon>Brassica</taxon>
    </lineage>
</organism>
<dbReference type="PANTHER" id="PTHR45798">
    <property type="entry name" value="RING-H2 FINGER PROTEIN ATL61-RELATED-RELATED"/>
    <property type="match status" value="1"/>
</dbReference>
<evidence type="ECO:0000313" key="7">
    <source>
        <dbReference type="EMBL" id="RID77366.1"/>
    </source>
</evidence>
<dbReference type="SUPFAM" id="SSF57850">
    <property type="entry name" value="RING/U-box"/>
    <property type="match status" value="1"/>
</dbReference>
<dbReference type="AlphaFoldDB" id="A0A398AQ27"/>
<keyword evidence="2 4" id="KW-0863">Zinc-finger</keyword>
<sequence length="193" mass="20330">MTRSSRFLGSAAAPPPPEEILAAETDMIVILSALLCALICVAGLAAVARCACLRRLVGVNSSAVGESPPPNKGLKKKALQSLPKSTFTAADSPSSSAGDGDSSTECAICLTEFTDGEEIRILPLCNHAFHLACIDKWLTSRSSCPSCRRILAPVKCDRCGHHASTAENQIKDQPPPHQHPSQFTSAIVPAFLP</sequence>
<keyword evidence="5" id="KW-0812">Transmembrane</keyword>
<evidence type="ECO:0000256" key="2">
    <source>
        <dbReference type="ARBA" id="ARBA00022771"/>
    </source>
</evidence>
<keyword evidence="3" id="KW-0862">Zinc</keyword>